<proteinExistence type="predicted"/>
<accession>A0A7Y0FK44</accession>
<organism evidence="1 2">
    <name type="scientific">Chryseobacterium cheonjiense</name>
    <dbReference type="NCBI Taxonomy" id="2728845"/>
    <lineage>
        <taxon>Bacteria</taxon>
        <taxon>Pseudomonadati</taxon>
        <taxon>Bacteroidota</taxon>
        <taxon>Flavobacteriia</taxon>
        <taxon>Flavobacteriales</taxon>
        <taxon>Weeksellaceae</taxon>
        <taxon>Chryseobacterium group</taxon>
        <taxon>Chryseobacterium</taxon>
    </lineage>
</organism>
<protein>
    <submittedName>
        <fullName evidence="1">Uncharacterized protein</fullName>
    </submittedName>
</protein>
<comment type="caution">
    <text evidence="1">The sequence shown here is derived from an EMBL/GenBank/DDBJ whole genome shotgun (WGS) entry which is preliminary data.</text>
</comment>
<evidence type="ECO:0000313" key="1">
    <source>
        <dbReference type="EMBL" id="NML59244.1"/>
    </source>
</evidence>
<gene>
    <name evidence="1" type="ORF">HHL20_18105</name>
</gene>
<dbReference type="EMBL" id="JABBGF010000004">
    <property type="protein sequence ID" value="NML59244.1"/>
    <property type="molecule type" value="Genomic_DNA"/>
</dbReference>
<evidence type="ECO:0000313" key="2">
    <source>
        <dbReference type="Proteomes" id="UP000552615"/>
    </source>
</evidence>
<name>A0A7Y0FK44_9FLAO</name>
<reference evidence="1 2" key="1">
    <citation type="submission" date="2020-04" db="EMBL/GenBank/DDBJ databases">
        <title>Chryseobacterium sp. RJ-7-14 sp. nov., isolated from Jeju soil.</title>
        <authorList>
            <person name="Dahal R.H."/>
            <person name="Chaudhary D.K."/>
        </authorList>
    </citation>
    <scope>NUCLEOTIDE SEQUENCE [LARGE SCALE GENOMIC DNA]</scope>
    <source>
        <strain evidence="1 2">RJ-7-14</strain>
    </source>
</reference>
<dbReference type="Proteomes" id="UP000552615">
    <property type="component" value="Unassembled WGS sequence"/>
</dbReference>
<keyword evidence="2" id="KW-1185">Reference proteome</keyword>
<sequence>MELKDYKSRAQIMVDVMEYERIEEVMQKATDQVAFKIKISKFQDFNCL</sequence>
<dbReference type="AlphaFoldDB" id="A0A7Y0FK44"/>